<proteinExistence type="predicted"/>
<evidence type="ECO:0008006" key="2">
    <source>
        <dbReference type="Google" id="ProtNLM"/>
    </source>
</evidence>
<protein>
    <recommendedName>
        <fullName evidence="2">Phage terminase large subunit N-terminal domain-containing protein</fullName>
    </recommendedName>
</protein>
<dbReference type="AlphaFoldDB" id="X1TVG5"/>
<gene>
    <name evidence="1" type="ORF">S12H4_54317</name>
</gene>
<dbReference type="EMBL" id="BARW01034705">
    <property type="protein sequence ID" value="GAJ09244.1"/>
    <property type="molecule type" value="Genomic_DNA"/>
</dbReference>
<accession>X1TVG5</accession>
<name>X1TVG5_9ZZZZ</name>
<feature type="non-terminal residue" evidence="1">
    <location>
        <position position="1"/>
    </location>
</feature>
<sequence>ELASEPPLINRLRPYQREVALAILNSVFGRKGFTFSVEIARQGGKNELSAQLELLLLTLYMAEPQNLVKCSPTFKPQTVISMMRLKDRLNDAGFSGIWVAELGYIIRLGNARAVFLSADESANVVGNTAHILLEIDESQDVSKEKYTKEFKPMGATTNVTTVHYGTTWDDSTLLEEVKQTNLELERRDGVKRHFRYDWQEVAKYNPDYLAYVEVERERLGENHPLFLTQ</sequence>
<comment type="caution">
    <text evidence="1">The sequence shown here is derived from an EMBL/GenBank/DDBJ whole genome shotgun (WGS) entry which is preliminary data.</text>
</comment>
<organism evidence="1">
    <name type="scientific">marine sediment metagenome</name>
    <dbReference type="NCBI Taxonomy" id="412755"/>
    <lineage>
        <taxon>unclassified sequences</taxon>
        <taxon>metagenomes</taxon>
        <taxon>ecological metagenomes</taxon>
    </lineage>
</organism>
<feature type="non-terminal residue" evidence="1">
    <location>
        <position position="229"/>
    </location>
</feature>
<reference evidence="1" key="1">
    <citation type="journal article" date="2014" name="Front. Microbiol.">
        <title>High frequency of phylogenetically diverse reductive dehalogenase-homologous genes in deep subseafloor sedimentary metagenomes.</title>
        <authorList>
            <person name="Kawai M."/>
            <person name="Futagami T."/>
            <person name="Toyoda A."/>
            <person name="Takaki Y."/>
            <person name="Nishi S."/>
            <person name="Hori S."/>
            <person name="Arai W."/>
            <person name="Tsubouchi T."/>
            <person name="Morono Y."/>
            <person name="Uchiyama I."/>
            <person name="Ito T."/>
            <person name="Fujiyama A."/>
            <person name="Inagaki F."/>
            <person name="Takami H."/>
        </authorList>
    </citation>
    <scope>NUCLEOTIDE SEQUENCE</scope>
    <source>
        <strain evidence="1">Expedition CK06-06</strain>
    </source>
</reference>
<evidence type="ECO:0000313" key="1">
    <source>
        <dbReference type="EMBL" id="GAJ09244.1"/>
    </source>
</evidence>